<evidence type="ECO:0000256" key="4">
    <source>
        <dbReference type="ARBA" id="ARBA00023136"/>
    </source>
</evidence>
<dbReference type="Proteomes" id="UP001221757">
    <property type="component" value="Unassembled WGS sequence"/>
</dbReference>
<accession>A0AAD7BVA2</accession>
<reference evidence="6" key="1">
    <citation type="submission" date="2023-03" db="EMBL/GenBank/DDBJ databases">
        <title>Massive genome expansion in bonnet fungi (Mycena s.s.) driven by repeated elements and novel gene families across ecological guilds.</title>
        <authorList>
            <consortium name="Lawrence Berkeley National Laboratory"/>
            <person name="Harder C.B."/>
            <person name="Miyauchi S."/>
            <person name="Viragh M."/>
            <person name="Kuo A."/>
            <person name="Thoen E."/>
            <person name="Andreopoulos B."/>
            <person name="Lu D."/>
            <person name="Skrede I."/>
            <person name="Drula E."/>
            <person name="Henrissat B."/>
            <person name="Morin E."/>
            <person name="Kohler A."/>
            <person name="Barry K."/>
            <person name="LaButti K."/>
            <person name="Morin E."/>
            <person name="Salamov A."/>
            <person name="Lipzen A."/>
            <person name="Mereny Z."/>
            <person name="Hegedus B."/>
            <person name="Baldrian P."/>
            <person name="Stursova M."/>
            <person name="Weitz H."/>
            <person name="Taylor A."/>
            <person name="Grigoriev I.V."/>
            <person name="Nagy L.G."/>
            <person name="Martin F."/>
            <person name="Kauserud H."/>
        </authorList>
    </citation>
    <scope>NUCLEOTIDE SEQUENCE</scope>
    <source>
        <strain evidence="6">CBHHK067</strain>
    </source>
</reference>
<gene>
    <name evidence="6" type="ORF">B0H17DRAFT_1108528</name>
</gene>
<evidence type="ECO:0000256" key="1">
    <source>
        <dbReference type="ARBA" id="ARBA00004141"/>
    </source>
</evidence>
<organism evidence="6 7">
    <name type="scientific">Mycena rosella</name>
    <name type="common">Pink bonnet</name>
    <name type="synonym">Agaricus rosellus</name>
    <dbReference type="NCBI Taxonomy" id="1033263"/>
    <lineage>
        <taxon>Eukaryota</taxon>
        <taxon>Fungi</taxon>
        <taxon>Dikarya</taxon>
        <taxon>Basidiomycota</taxon>
        <taxon>Agaricomycotina</taxon>
        <taxon>Agaricomycetes</taxon>
        <taxon>Agaricomycetidae</taxon>
        <taxon>Agaricales</taxon>
        <taxon>Marasmiineae</taxon>
        <taxon>Mycenaceae</taxon>
        <taxon>Mycena</taxon>
    </lineage>
</organism>
<evidence type="ECO:0000313" key="7">
    <source>
        <dbReference type="Proteomes" id="UP001221757"/>
    </source>
</evidence>
<evidence type="ECO:0000256" key="3">
    <source>
        <dbReference type="ARBA" id="ARBA00022989"/>
    </source>
</evidence>
<evidence type="ECO:0000256" key="5">
    <source>
        <dbReference type="SAM" id="Phobius"/>
    </source>
</evidence>
<feature type="transmembrane region" description="Helical" evidence="5">
    <location>
        <begin position="12"/>
        <end position="36"/>
    </location>
</feature>
<comment type="subcellular location">
    <subcellularLocation>
        <location evidence="1">Membrane</location>
        <topology evidence="1">Multi-pass membrane protein</topology>
    </subcellularLocation>
</comment>
<keyword evidence="7" id="KW-1185">Reference proteome</keyword>
<feature type="transmembrane region" description="Helical" evidence="5">
    <location>
        <begin position="56"/>
        <end position="80"/>
    </location>
</feature>
<keyword evidence="3 5" id="KW-1133">Transmembrane helix</keyword>
<evidence type="ECO:0000313" key="6">
    <source>
        <dbReference type="EMBL" id="KAJ7631823.1"/>
    </source>
</evidence>
<keyword evidence="4 5" id="KW-0472">Membrane</keyword>
<name>A0AAD7BVA2_MYCRO</name>
<proteinExistence type="predicted"/>
<dbReference type="AlphaFoldDB" id="A0AAD7BVA2"/>
<evidence type="ECO:0000256" key="2">
    <source>
        <dbReference type="ARBA" id="ARBA00022692"/>
    </source>
</evidence>
<dbReference type="EMBL" id="JARKIE010000502">
    <property type="protein sequence ID" value="KAJ7631823.1"/>
    <property type="molecule type" value="Genomic_DNA"/>
</dbReference>
<comment type="caution">
    <text evidence="6">The sequence shown here is derived from an EMBL/GenBank/DDBJ whole genome shotgun (WGS) entry which is preliminary data.</text>
</comment>
<dbReference type="GO" id="GO:0016020">
    <property type="term" value="C:membrane"/>
    <property type="evidence" value="ECO:0007669"/>
    <property type="project" value="UniProtKB-SubCell"/>
</dbReference>
<dbReference type="InterPro" id="IPR018499">
    <property type="entry name" value="Tetraspanin/Peripherin"/>
</dbReference>
<protein>
    <submittedName>
        <fullName evidence="6">Uncharacterized protein</fullName>
    </submittedName>
</protein>
<feature type="transmembrane region" description="Helical" evidence="5">
    <location>
        <begin position="92"/>
        <end position="114"/>
    </location>
</feature>
<dbReference type="Pfam" id="PF00335">
    <property type="entry name" value="Tetraspanin"/>
    <property type="match status" value="1"/>
</dbReference>
<sequence length="228" mass="24707">MAPKYLCCLPLRFGVLVLSFLQFAASAFAAVILAIALVLDAEHKTGTTRIPTGTRVVAIITVVVQATIAIICLFGFIGAIRKKESFVSIFATLLKFSLVVHVTAVVATVILYAVDKDEFRKQCIGASTNQKVIDACTAPNSLDLWVVIVVATVPLIFQAYGVYIVSSYDKALLNESHSSLHPMHLHRESFEIGTAYVPVGEESHSLTSHPQASYPYAEKSHSFGADHV</sequence>
<feature type="transmembrane region" description="Helical" evidence="5">
    <location>
        <begin position="144"/>
        <end position="165"/>
    </location>
</feature>
<keyword evidence="2 5" id="KW-0812">Transmembrane</keyword>